<protein>
    <submittedName>
        <fullName evidence="1">RCG30829</fullName>
    </submittedName>
</protein>
<evidence type="ECO:0000313" key="1">
    <source>
        <dbReference type="EMBL" id="EDL81125.1"/>
    </source>
</evidence>
<evidence type="ECO:0000313" key="2">
    <source>
        <dbReference type="Proteomes" id="UP000234681"/>
    </source>
</evidence>
<gene>
    <name evidence="1" type="ORF">rCG_30829</name>
</gene>
<dbReference type="AlphaFoldDB" id="A6IU73"/>
<proteinExistence type="predicted"/>
<accession>A6IU73</accession>
<organism evidence="1 2">
    <name type="scientific">Rattus norvegicus</name>
    <name type="common">Rat</name>
    <dbReference type="NCBI Taxonomy" id="10116"/>
    <lineage>
        <taxon>Eukaryota</taxon>
        <taxon>Metazoa</taxon>
        <taxon>Chordata</taxon>
        <taxon>Craniata</taxon>
        <taxon>Vertebrata</taxon>
        <taxon>Euteleostomi</taxon>
        <taxon>Mammalia</taxon>
        <taxon>Eutheria</taxon>
        <taxon>Euarchontoglires</taxon>
        <taxon>Glires</taxon>
        <taxon>Rodentia</taxon>
        <taxon>Myomorpha</taxon>
        <taxon>Muroidea</taxon>
        <taxon>Muridae</taxon>
        <taxon>Murinae</taxon>
        <taxon>Rattus</taxon>
    </lineage>
</organism>
<name>A6IU73_RAT</name>
<sequence length="71" mass="8176">MGGASILAKLSTVPVQRERLLREQDWQAPHCAMQGDRPLRLCAGVFHPRPQRHWHCFCSCTQEATDDGRYR</sequence>
<dbReference type="Proteomes" id="UP000234681">
    <property type="component" value="Chromosome 5"/>
</dbReference>
<reference evidence="2" key="1">
    <citation type="submission" date="2005-09" db="EMBL/GenBank/DDBJ databases">
        <authorList>
            <person name="Mural R.J."/>
            <person name="Li P.W."/>
            <person name="Adams M.D."/>
            <person name="Amanatides P.G."/>
            <person name="Baden-Tillson H."/>
            <person name="Barnstead M."/>
            <person name="Chin S.H."/>
            <person name="Dew I."/>
            <person name="Evans C.A."/>
            <person name="Ferriera S."/>
            <person name="Flanigan M."/>
            <person name="Fosler C."/>
            <person name="Glodek A."/>
            <person name="Gu Z."/>
            <person name="Holt R.A."/>
            <person name="Jennings D."/>
            <person name="Kraft C.L."/>
            <person name="Lu F."/>
            <person name="Nguyen T."/>
            <person name="Nusskern D.R."/>
            <person name="Pfannkoch C.M."/>
            <person name="Sitter C."/>
            <person name="Sutton G.G."/>
            <person name="Venter J.C."/>
            <person name="Wang Z."/>
            <person name="Woodage T."/>
            <person name="Zheng X.H."/>
            <person name="Zhong F."/>
        </authorList>
    </citation>
    <scope>NUCLEOTIDE SEQUENCE [LARGE SCALE GENOMIC DNA]</scope>
    <source>
        <strain>BN</strain>
        <strain evidence="2">Sprague-Dawley</strain>
    </source>
</reference>
<dbReference type="EMBL" id="CH473968">
    <property type="protein sequence ID" value="EDL81125.1"/>
    <property type="molecule type" value="Genomic_DNA"/>
</dbReference>